<comment type="catalytic activity">
    <reaction evidence="9">
        <text>Couples ATP hydrolysis with the unwinding of duplex DNA by translocating in the 3'-5' direction.</text>
        <dbReference type="EC" id="5.6.2.4"/>
    </reaction>
</comment>
<dbReference type="CDD" id="cd17920">
    <property type="entry name" value="DEXHc_RecQ"/>
    <property type="match status" value="1"/>
</dbReference>
<dbReference type="GO" id="GO:0046872">
    <property type="term" value="F:metal ion binding"/>
    <property type="evidence" value="ECO:0007669"/>
    <property type="project" value="UniProtKB-KW"/>
</dbReference>
<name>A0A929RXQ1_9BACT</name>
<dbReference type="AlphaFoldDB" id="A0A929RXQ1"/>
<dbReference type="PROSITE" id="PS51192">
    <property type="entry name" value="HELICASE_ATP_BIND_1"/>
    <property type="match status" value="1"/>
</dbReference>
<keyword evidence="8" id="KW-0413">Isomerase</keyword>
<organism evidence="15 16">
    <name type="scientific">Alloprevotella tannerae</name>
    <dbReference type="NCBI Taxonomy" id="76122"/>
    <lineage>
        <taxon>Bacteria</taxon>
        <taxon>Pseudomonadati</taxon>
        <taxon>Bacteroidota</taxon>
        <taxon>Bacteroidia</taxon>
        <taxon>Bacteroidales</taxon>
        <taxon>Prevotellaceae</taxon>
        <taxon>Alloprevotella</taxon>
    </lineage>
</organism>
<evidence type="ECO:0000256" key="11">
    <source>
        <dbReference type="ARBA" id="ARBA00044535"/>
    </source>
</evidence>
<dbReference type="InterPro" id="IPR032284">
    <property type="entry name" value="RecQ_Zn-bd"/>
</dbReference>
<evidence type="ECO:0000256" key="5">
    <source>
        <dbReference type="ARBA" id="ARBA00022806"/>
    </source>
</evidence>
<sequence>MSRDKFAEILGEYWGYEDFRGIQREIIQSISAGHDTLGLMPTGGGKSITFQVPALAAEGVCLVITPLIALMKDQVNHLRQRGIKAYAIYAGMSRGEILTVLDNCVYGGVTLLYVSPERLSSELFLARLSHMNVSFITIDEAHCISQWGYDFRPAYRRIATVRQLLPDAPILALTATATPRVAEDICRQLQFRPTAQTFQMSFARDNLSYIVRATENKEAELLHILNSVRGSAIIYTRSRDGARELAKALNAAGVSAFYYHAGLTNLDKDVRQKSWQQGQTRVMVATNAFGMGIDKADVRLVIHFEMPDSIEAYYQEAGRAGRDGKRAYAVLLHSKADSGKLKRRINETFPAIDFIRRVYDHLAYYYEMAMGDGEGVTREFDLERFCRTFRFFPVPVVSALNLLTRAGYLDYKDEDESQSRVLFLLDRDELYRLDTGDEEEILIRALLRNYGGLFSNYTFIREDDLMHDSGLSQQAVYEGLKELTRRRILHYIPRKKVPRITYTIRRLDSKDLVFTDEVYADRKEEYKTRIESIASYAEEAKECRSTFLLRYFGEVADHDCQHCDICIGRKNKSIKTTELIDKFSAILSDGRPHARHEFHLTGIPTDRSLAALQALIEAGEIEQRDGYFIRKQ</sequence>
<evidence type="ECO:0000313" key="16">
    <source>
        <dbReference type="Proteomes" id="UP000704068"/>
    </source>
</evidence>
<dbReference type="InterPro" id="IPR001650">
    <property type="entry name" value="Helicase_C-like"/>
</dbReference>
<dbReference type="SMART" id="SM00490">
    <property type="entry name" value="HELICc"/>
    <property type="match status" value="1"/>
</dbReference>
<dbReference type="SUPFAM" id="SSF52540">
    <property type="entry name" value="P-loop containing nucleoside triphosphate hydrolases"/>
    <property type="match status" value="1"/>
</dbReference>
<keyword evidence="2" id="KW-0479">Metal-binding</keyword>
<dbReference type="GO" id="GO:0005737">
    <property type="term" value="C:cytoplasm"/>
    <property type="evidence" value="ECO:0007669"/>
    <property type="project" value="TreeGrafter"/>
</dbReference>
<evidence type="ECO:0000256" key="4">
    <source>
        <dbReference type="ARBA" id="ARBA00022801"/>
    </source>
</evidence>
<evidence type="ECO:0000313" key="15">
    <source>
        <dbReference type="EMBL" id="MBF0969619.1"/>
    </source>
</evidence>
<comment type="caution">
    <text evidence="15">The sequence shown here is derived from an EMBL/GenBank/DDBJ whole genome shotgun (WGS) entry which is preliminary data.</text>
</comment>
<dbReference type="GO" id="GO:0043138">
    <property type="term" value="F:3'-5' DNA helicase activity"/>
    <property type="evidence" value="ECO:0007669"/>
    <property type="project" value="UniProtKB-EC"/>
</dbReference>
<evidence type="ECO:0000256" key="2">
    <source>
        <dbReference type="ARBA" id="ARBA00022723"/>
    </source>
</evidence>
<dbReference type="Proteomes" id="UP000704068">
    <property type="component" value="Unassembled WGS sequence"/>
</dbReference>
<keyword evidence="3" id="KW-0547">Nucleotide-binding</keyword>
<keyword evidence="7" id="KW-0238">DNA-binding</keyword>
<dbReference type="NCBIfam" id="TIGR00614">
    <property type="entry name" value="recQ_fam"/>
    <property type="match status" value="1"/>
</dbReference>
<dbReference type="GO" id="GO:0006281">
    <property type="term" value="P:DNA repair"/>
    <property type="evidence" value="ECO:0007669"/>
    <property type="project" value="TreeGrafter"/>
</dbReference>
<dbReference type="PROSITE" id="PS51194">
    <property type="entry name" value="HELICASE_CTER"/>
    <property type="match status" value="1"/>
</dbReference>
<dbReference type="FunFam" id="3.40.50.300:FF:001389">
    <property type="entry name" value="ATP-dependent DNA helicase RecQ"/>
    <property type="match status" value="1"/>
</dbReference>
<comment type="similarity">
    <text evidence="1">Belongs to the helicase family. RecQ subfamily.</text>
</comment>
<dbReference type="Gene3D" id="1.10.10.10">
    <property type="entry name" value="Winged helix-like DNA-binding domain superfamily/Winged helix DNA-binding domain"/>
    <property type="match status" value="1"/>
</dbReference>
<dbReference type="InterPro" id="IPR004589">
    <property type="entry name" value="DNA_helicase_ATP-dep_RecQ"/>
</dbReference>
<dbReference type="GO" id="GO:0016787">
    <property type="term" value="F:hydrolase activity"/>
    <property type="evidence" value="ECO:0007669"/>
    <property type="project" value="UniProtKB-KW"/>
</dbReference>
<accession>A0A929RXQ1</accession>
<gene>
    <name evidence="15" type="ORF">HXK21_01050</name>
</gene>
<keyword evidence="4" id="KW-0378">Hydrolase</keyword>
<protein>
    <recommendedName>
        <fullName evidence="11">ATP-dependent DNA helicase RecQ</fullName>
        <ecNumber evidence="10">5.6.2.4</ecNumber>
    </recommendedName>
    <alternativeName>
        <fullName evidence="12">DNA 3'-5' helicase RecQ</fullName>
    </alternativeName>
</protein>
<evidence type="ECO:0000256" key="8">
    <source>
        <dbReference type="ARBA" id="ARBA00023235"/>
    </source>
</evidence>
<dbReference type="InterPro" id="IPR014001">
    <property type="entry name" value="Helicase_ATP-bd"/>
</dbReference>
<dbReference type="SMART" id="SM00487">
    <property type="entry name" value="DEXDc"/>
    <property type="match status" value="1"/>
</dbReference>
<dbReference type="RefSeq" id="WP_303762668.1">
    <property type="nucleotide sequence ID" value="NZ_JABZGR010000002.1"/>
</dbReference>
<evidence type="ECO:0000256" key="7">
    <source>
        <dbReference type="ARBA" id="ARBA00023125"/>
    </source>
</evidence>
<dbReference type="EC" id="5.6.2.4" evidence="10"/>
<dbReference type="GO" id="GO:0030894">
    <property type="term" value="C:replisome"/>
    <property type="evidence" value="ECO:0007669"/>
    <property type="project" value="TreeGrafter"/>
</dbReference>
<dbReference type="Gene3D" id="3.40.50.300">
    <property type="entry name" value="P-loop containing nucleotide triphosphate hydrolases"/>
    <property type="match status" value="2"/>
</dbReference>
<keyword evidence="6" id="KW-0067">ATP-binding</keyword>
<dbReference type="Pfam" id="PF00270">
    <property type="entry name" value="DEAD"/>
    <property type="match status" value="1"/>
</dbReference>
<dbReference type="InterPro" id="IPR027417">
    <property type="entry name" value="P-loop_NTPase"/>
</dbReference>
<proteinExistence type="inferred from homology"/>
<dbReference type="EMBL" id="JABZGR010000002">
    <property type="protein sequence ID" value="MBF0969619.1"/>
    <property type="molecule type" value="Genomic_DNA"/>
</dbReference>
<evidence type="ECO:0000256" key="3">
    <source>
        <dbReference type="ARBA" id="ARBA00022741"/>
    </source>
</evidence>
<dbReference type="GO" id="GO:0009378">
    <property type="term" value="F:four-way junction helicase activity"/>
    <property type="evidence" value="ECO:0007669"/>
    <property type="project" value="TreeGrafter"/>
</dbReference>
<keyword evidence="5 15" id="KW-0347">Helicase</keyword>
<evidence type="ECO:0000256" key="1">
    <source>
        <dbReference type="ARBA" id="ARBA00005446"/>
    </source>
</evidence>
<dbReference type="InterPro" id="IPR036388">
    <property type="entry name" value="WH-like_DNA-bd_sf"/>
</dbReference>
<evidence type="ECO:0000259" key="14">
    <source>
        <dbReference type="PROSITE" id="PS51194"/>
    </source>
</evidence>
<dbReference type="PANTHER" id="PTHR13710">
    <property type="entry name" value="DNA HELICASE RECQ FAMILY MEMBER"/>
    <property type="match status" value="1"/>
</dbReference>
<evidence type="ECO:0000259" key="13">
    <source>
        <dbReference type="PROSITE" id="PS51192"/>
    </source>
</evidence>
<feature type="domain" description="Helicase C-terminal" evidence="14">
    <location>
        <begin position="220"/>
        <end position="370"/>
    </location>
</feature>
<dbReference type="Pfam" id="PF00271">
    <property type="entry name" value="Helicase_C"/>
    <property type="match status" value="1"/>
</dbReference>
<dbReference type="GO" id="GO:0043590">
    <property type="term" value="C:bacterial nucleoid"/>
    <property type="evidence" value="ECO:0007669"/>
    <property type="project" value="TreeGrafter"/>
</dbReference>
<dbReference type="GO" id="GO:0003677">
    <property type="term" value="F:DNA binding"/>
    <property type="evidence" value="ECO:0007669"/>
    <property type="project" value="UniProtKB-KW"/>
</dbReference>
<feature type="domain" description="Helicase ATP-binding" evidence="13">
    <location>
        <begin position="27"/>
        <end position="195"/>
    </location>
</feature>
<evidence type="ECO:0000256" key="12">
    <source>
        <dbReference type="ARBA" id="ARBA00044550"/>
    </source>
</evidence>
<dbReference type="GO" id="GO:0005524">
    <property type="term" value="F:ATP binding"/>
    <property type="evidence" value="ECO:0007669"/>
    <property type="project" value="UniProtKB-KW"/>
</dbReference>
<reference evidence="15" key="1">
    <citation type="submission" date="2020-04" db="EMBL/GenBank/DDBJ databases">
        <title>Deep metagenomics examines the oral microbiome during advanced dental caries in children, revealing novel taxa and co-occurrences with host molecules.</title>
        <authorList>
            <person name="Baker J.L."/>
            <person name="Morton J.T."/>
            <person name="Dinis M."/>
            <person name="Alvarez R."/>
            <person name="Tran N.C."/>
            <person name="Knight R."/>
            <person name="Edlund A."/>
        </authorList>
    </citation>
    <scope>NUCLEOTIDE SEQUENCE</scope>
    <source>
        <strain evidence="15">JCVI_34_bin.1</strain>
    </source>
</reference>
<dbReference type="InterPro" id="IPR011545">
    <property type="entry name" value="DEAD/DEAH_box_helicase_dom"/>
</dbReference>
<evidence type="ECO:0000256" key="10">
    <source>
        <dbReference type="ARBA" id="ARBA00034808"/>
    </source>
</evidence>
<dbReference type="Pfam" id="PF16124">
    <property type="entry name" value="RecQ_Zn_bind"/>
    <property type="match status" value="1"/>
</dbReference>
<evidence type="ECO:0000256" key="9">
    <source>
        <dbReference type="ARBA" id="ARBA00034617"/>
    </source>
</evidence>
<dbReference type="GO" id="GO:0006310">
    <property type="term" value="P:DNA recombination"/>
    <property type="evidence" value="ECO:0007669"/>
    <property type="project" value="InterPro"/>
</dbReference>
<dbReference type="PANTHER" id="PTHR13710:SF105">
    <property type="entry name" value="ATP-DEPENDENT DNA HELICASE Q1"/>
    <property type="match status" value="1"/>
</dbReference>
<evidence type="ECO:0000256" key="6">
    <source>
        <dbReference type="ARBA" id="ARBA00022840"/>
    </source>
</evidence>